<dbReference type="PANTHER" id="PTHR35042">
    <property type="entry name" value="ANTHRONE OXYGENASE ENCC"/>
    <property type="match status" value="1"/>
</dbReference>
<evidence type="ECO:0000313" key="8">
    <source>
        <dbReference type="Proteomes" id="UP000011761"/>
    </source>
</evidence>
<comment type="subcellular location">
    <subcellularLocation>
        <location evidence="1">Membrane</location>
        <topology evidence="1">Multi-pass membrane protein</topology>
    </subcellularLocation>
</comment>
<dbReference type="InterPro" id="IPR013901">
    <property type="entry name" value="Anthrone_oxy"/>
</dbReference>
<dbReference type="OMA" id="QAWREYT"/>
<keyword evidence="4 6" id="KW-0472">Membrane</keyword>
<accession>M2NJ93</accession>
<reference evidence="7 8" key="1">
    <citation type="journal article" date="2012" name="PLoS Pathog.">
        <title>Diverse lifestyles and strategies of plant pathogenesis encoded in the genomes of eighteen Dothideomycetes fungi.</title>
        <authorList>
            <person name="Ohm R.A."/>
            <person name="Feau N."/>
            <person name="Henrissat B."/>
            <person name="Schoch C.L."/>
            <person name="Horwitz B.A."/>
            <person name="Barry K.W."/>
            <person name="Condon B.J."/>
            <person name="Copeland A.C."/>
            <person name="Dhillon B."/>
            <person name="Glaser F."/>
            <person name="Hesse C.N."/>
            <person name="Kosti I."/>
            <person name="LaButti K."/>
            <person name="Lindquist E.A."/>
            <person name="Lucas S."/>
            <person name="Salamov A.A."/>
            <person name="Bradshaw R.E."/>
            <person name="Ciuffetti L."/>
            <person name="Hamelin R.C."/>
            <person name="Kema G.H.J."/>
            <person name="Lawrence C."/>
            <person name="Scott J.A."/>
            <person name="Spatafora J.W."/>
            <person name="Turgeon B.G."/>
            <person name="de Wit P.J.G.M."/>
            <person name="Zhong S."/>
            <person name="Goodwin S.B."/>
            <person name="Grigoriev I.V."/>
        </authorList>
    </citation>
    <scope>NUCLEOTIDE SEQUENCE [LARGE SCALE GENOMIC DNA]</scope>
    <source>
        <strain evidence="7 8">UAMH 10762</strain>
    </source>
</reference>
<keyword evidence="8" id="KW-1185">Reference proteome</keyword>
<dbReference type="GeneID" id="19113805"/>
<evidence type="ECO:0008006" key="9">
    <source>
        <dbReference type="Google" id="ProtNLM"/>
    </source>
</evidence>
<dbReference type="Proteomes" id="UP000011761">
    <property type="component" value="Unassembled WGS sequence"/>
</dbReference>
<organism evidence="7 8">
    <name type="scientific">Baudoinia panamericana (strain UAMH 10762)</name>
    <name type="common">Angels' share fungus</name>
    <name type="synonym">Baudoinia compniacensis (strain UAMH 10762)</name>
    <dbReference type="NCBI Taxonomy" id="717646"/>
    <lineage>
        <taxon>Eukaryota</taxon>
        <taxon>Fungi</taxon>
        <taxon>Dikarya</taxon>
        <taxon>Ascomycota</taxon>
        <taxon>Pezizomycotina</taxon>
        <taxon>Dothideomycetes</taxon>
        <taxon>Dothideomycetidae</taxon>
        <taxon>Mycosphaerellales</taxon>
        <taxon>Teratosphaeriaceae</taxon>
        <taxon>Baudoinia</taxon>
    </lineage>
</organism>
<dbReference type="PANTHER" id="PTHR35042:SF1">
    <property type="entry name" value="DUF1772-DOMAIN-CONTAINING PROTEIN"/>
    <property type="match status" value="1"/>
</dbReference>
<dbReference type="Pfam" id="PF08592">
    <property type="entry name" value="Anthrone_oxy"/>
    <property type="match status" value="1"/>
</dbReference>
<dbReference type="EMBL" id="KB445552">
    <property type="protein sequence ID" value="EMC99205.1"/>
    <property type="molecule type" value="Genomic_DNA"/>
</dbReference>
<evidence type="ECO:0000256" key="4">
    <source>
        <dbReference type="ARBA" id="ARBA00023136"/>
    </source>
</evidence>
<evidence type="ECO:0000256" key="1">
    <source>
        <dbReference type="ARBA" id="ARBA00004141"/>
    </source>
</evidence>
<proteinExistence type="inferred from homology"/>
<evidence type="ECO:0000256" key="6">
    <source>
        <dbReference type="SAM" id="Phobius"/>
    </source>
</evidence>
<dbReference type="GO" id="GO:0016020">
    <property type="term" value="C:membrane"/>
    <property type="evidence" value="ECO:0007669"/>
    <property type="project" value="UniProtKB-SubCell"/>
</dbReference>
<comment type="similarity">
    <text evidence="5">Belongs to the anthrone oxygenase family.</text>
</comment>
<dbReference type="eggNOG" id="ENOG502SU2Q">
    <property type="taxonomic scope" value="Eukaryota"/>
</dbReference>
<dbReference type="OrthoDB" id="5954308at2759"/>
<evidence type="ECO:0000313" key="7">
    <source>
        <dbReference type="EMBL" id="EMC99205.1"/>
    </source>
</evidence>
<keyword evidence="3 6" id="KW-1133">Transmembrane helix</keyword>
<gene>
    <name evidence="7" type="ORF">BAUCODRAFT_395047</name>
</gene>
<evidence type="ECO:0000256" key="5">
    <source>
        <dbReference type="ARBA" id="ARBA00034313"/>
    </source>
</evidence>
<feature type="transmembrane region" description="Helical" evidence="6">
    <location>
        <begin position="53"/>
        <end position="73"/>
    </location>
</feature>
<evidence type="ECO:0000256" key="2">
    <source>
        <dbReference type="ARBA" id="ARBA00022692"/>
    </source>
</evidence>
<sequence length="157" mass="16572">MDTTLAAKLTSISTSFILAGYMLSPSQNTLPLLYPQPASVSTPLFNGVYHRGAALVIPATLLSTAASGYLAYATPSQRTTYAMSGAIVFAMLPMTRLVMMPGIKRLIQLSKAETGMQEKAAASGEVLRLLKAWTAQNWVRVGMSAVGGLAALYAVAQ</sequence>
<protein>
    <recommendedName>
        <fullName evidence="9">DUF1772 domain-containing protein</fullName>
    </recommendedName>
</protein>
<name>M2NJ93_BAUPA</name>
<feature type="transmembrane region" description="Helical" evidence="6">
    <location>
        <begin position="79"/>
        <end position="99"/>
    </location>
</feature>
<evidence type="ECO:0000256" key="3">
    <source>
        <dbReference type="ARBA" id="ARBA00022989"/>
    </source>
</evidence>
<keyword evidence="2 6" id="KW-0812">Transmembrane</keyword>
<dbReference type="KEGG" id="bcom:BAUCODRAFT_395047"/>
<dbReference type="AlphaFoldDB" id="M2NJ93"/>
<dbReference type="HOGENOM" id="CLU_105974_3_0_1"/>
<dbReference type="RefSeq" id="XP_007674169.1">
    <property type="nucleotide sequence ID" value="XM_007675979.1"/>
</dbReference>